<dbReference type="EMBL" id="BOMI01000033">
    <property type="protein sequence ID" value="GID73303.1"/>
    <property type="molecule type" value="Genomic_DNA"/>
</dbReference>
<gene>
    <name evidence="1" type="ORF">Ade02nite_19440</name>
</gene>
<accession>A0ABQ3XZY1</accession>
<reference evidence="1 2" key="1">
    <citation type="submission" date="2021-01" db="EMBL/GenBank/DDBJ databases">
        <title>Whole genome shotgun sequence of Actinoplanes deccanensis NBRC 13994.</title>
        <authorList>
            <person name="Komaki H."/>
            <person name="Tamura T."/>
        </authorList>
    </citation>
    <scope>NUCLEOTIDE SEQUENCE [LARGE SCALE GENOMIC DNA]</scope>
    <source>
        <strain evidence="1 2">NBRC 13994</strain>
    </source>
</reference>
<proteinExistence type="predicted"/>
<dbReference type="RefSeq" id="WP_203761228.1">
    <property type="nucleotide sequence ID" value="NZ_BAAABO010000029.1"/>
</dbReference>
<sequence>MSDRDYAVWVLDSAPGHGLKITPCANRQQAEHQVDYYERLNATRGTYGIAAKVVFKYSFMPEMPWEDA</sequence>
<organism evidence="1 2">
    <name type="scientific">Paractinoplanes deccanensis</name>
    <dbReference type="NCBI Taxonomy" id="113561"/>
    <lineage>
        <taxon>Bacteria</taxon>
        <taxon>Bacillati</taxon>
        <taxon>Actinomycetota</taxon>
        <taxon>Actinomycetes</taxon>
        <taxon>Micromonosporales</taxon>
        <taxon>Micromonosporaceae</taxon>
        <taxon>Paractinoplanes</taxon>
    </lineage>
</organism>
<protein>
    <submittedName>
        <fullName evidence="1">Uncharacterized protein</fullName>
    </submittedName>
</protein>
<evidence type="ECO:0000313" key="2">
    <source>
        <dbReference type="Proteomes" id="UP000609879"/>
    </source>
</evidence>
<name>A0ABQ3XZY1_9ACTN</name>
<comment type="caution">
    <text evidence="1">The sequence shown here is derived from an EMBL/GenBank/DDBJ whole genome shotgun (WGS) entry which is preliminary data.</text>
</comment>
<evidence type="ECO:0000313" key="1">
    <source>
        <dbReference type="EMBL" id="GID73303.1"/>
    </source>
</evidence>
<dbReference type="Proteomes" id="UP000609879">
    <property type="component" value="Unassembled WGS sequence"/>
</dbReference>
<keyword evidence="2" id="KW-1185">Reference proteome</keyword>